<comment type="similarity">
    <text evidence="2">Belongs to the autoinducer-2 exporter (AI-2E) (TC 2.A.86) family.</text>
</comment>
<dbReference type="PANTHER" id="PTHR21716:SF53">
    <property type="entry name" value="PERMEASE PERM-RELATED"/>
    <property type="match status" value="1"/>
</dbReference>
<name>A0A0F9GLN7_9ZZZZ</name>
<evidence type="ECO:0000313" key="9">
    <source>
        <dbReference type="EMBL" id="KKL99723.1"/>
    </source>
</evidence>
<keyword evidence="3" id="KW-0813">Transport</keyword>
<dbReference type="PANTHER" id="PTHR21716">
    <property type="entry name" value="TRANSMEMBRANE PROTEIN"/>
    <property type="match status" value="1"/>
</dbReference>
<feature type="transmembrane region" description="Helical" evidence="8">
    <location>
        <begin position="237"/>
        <end position="257"/>
    </location>
</feature>
<feature type="transmembrane region" description="Helical" evidence="8">
    <location>
        <begin position="298"/>
        <end position="323"/>
    </location>
</feature>
<dbReference type="AlphaFoldDB" id="A0A0F9GLN7"/>
<evidence type="ECO:0000256" key="2">
    <source>
        <dbReference type="ARBA" id="ARBA00009773"/>
    </source>
</evidence>
<organism evidence="9">
    <name type="scientific">marine sediment metagenome</name>
    <dbReference type="NCBI Taxonomy" id="412755"/>
    <lineage>
        <taxon>unclassified sequences</taxon>
        <taxon>metagenomes</taxon>
        <taxon>ecological metagenomes</taxon>
    </lineage>
</organism>
<comment type="subcellular location">
    <subcellularLocation>
        <location evidence="1">Cell membrane</location>
        <topology evidence="1">Multi-pass membrane protein</topology>
    </subcellularLocation>
</comment>
<evidence type="ECO:0000256" key="7">
    <source>
        <dbReference type="ARBA" id="ARBA00023136"/>
    </source>
</evidence>
<sequence>MGNEEKVEISINQALKVLLLLSGIWAACYYGATLILPLLVSVVIATLLNRPTEKFKKWGFPNWLAITVSLILMTIVILLLFWLITSQIGNMAEDWPTIKEKATEKYTILNDSIQQTLGIDVENVVGNQLNFKEKLTSLSKALATSLSNLLSQSFLILVYVVLFLMQKRMFMQFFKKLFTNKNAATRILTGSSKIINDYMFGKAKIMIFLFIIYYLGFLAGQVPFALFLALFAALFSIIPYVGNLIGGGVAIILAYLYSGGTPALIVIGVISVAQLIENYVLTPWIIGDEIDLNPFMTVFGVILLSTLWGVVGAIIALPILGILKVLFEHTKGMEAYVYLFKQHDT</sequence>
<proteinExistence type="inferred from homology"/>
<feature type="transmembrane region" description="Helical" evidence="8">
    <location>
        <begin position="264"/>
        <end position="286"/>
    </location>
</feature>
<evidence type="ECO:0000256" key="5">
    <source>
        <dbReference type="ARBA" id="ARBA00022692"/>
    </source>
</evidence>
<feature type="transmembrane region" description="Helical" evidence="8">
    <location>
        <begin position="24"/>
        <end position="48"/>
    </location>
</feature>
<keyword evidence="5 8" id="KW-0812">Transmembrane</keyword>
<dbReference type="Pfam" id="PF01594">
    <property type="entry name" value="AI-2E_transport"/>
    <property type="match status" value="1"/>
</dbReference>
<dbReference type="InterPro" id="IPR002549">
    <property type="entry name" value="AI-2E-like"/>
</dbReference>
<dbReference type="GO" id="GO:0005886">
    <property type="term" value="C:plasma membrane"/>
    <property type="evidence" value="ECO:0007669"/>
    <property type="project" value="UniProtKB-SubCell"/>
</dbReference>
<gene>
    <name evidence="9" type="ORF">LCGC14_1811590</name>
</gene>
<reference evidence="9" key="1">
    <citation type="journal article" date="2015" name="Nature">
        <title>Complex archaea that bridge the gap between prokaryotes and eukaryotes.</title>
        <authorList>
            <person name="Spang A."/>
            <person name="Saw J.H."/>
            <person name="Jorgensen S.L."/>
            <person name="Zaremba-Niedzwiedzka K."/>
            <person name="Martijn J."/>
            <person name="Lind A.E."/>
            <person name="van Eijk R."/>
            <person name="Schleper C."/>
            <person name="Guy L."/>
            <person name="Ettema T.J."/>
        </authorList>
    </citation>
    <scope>NUCLEOTIDE SEQUENCE</scope>
</reference>
<dbReference type="GO" id="GO:0055085">
    <property type="term" value="P:transmembrane transport"/>
    <property type="evidence" value="ECO:0007669"/>
    <property type="project" value="TreeGrafter"/>
</dbReference>
<keyword evidence="6 8" id="KW-1133">Transmembrane helix</keyword>
<dbReference type="EMBL" id="LAZR01017607">
    <property type="protein sequence ID" value="KKL99723.1"/>
    <property type="molecule type" value="Genomic_DNA"/>
</dbReference>
<evidence type="ECO:0008006" key="10">
    <source>
        <dbReference type="Google" id="ProtNLM"/>
    </source>
</evidence>
<evidence type="ECO:0000256" key="1">
    <source>
        <dbReference type="ARBA" id="ARBA00004651"/>
    </source>
</evidence>
<comment type="caution">
    <text evidence="9">The sequence shown here is derived from an EMBL/GenBank/DDBJ whole genome shotgun (WGS) entry which is preliminary data.</text>
</comment>
<feature type="transmembrane region" description="Helical" evidence="8">
    <location>
        <begin position="205"/>
        <end position="231"/>
    </location>
</feature>
<evidence type="ECO:0000256" key="8">
    <source>
        <dbReference type="SAM" id="Phobius"/>
    </source>
</evidence>
<protein>
    <recommendedName>
        <fullName evidence="10">AI-2E family transporter</fullName>
    </recommendedName>
</protein>
<dbReference type="PROSITE" id="PS51257">
    <property type="entry name" value="PROKAR_LIPOPROTEIN"/>
    <property type="match status" value="1"/>
</dbReference>
<evidence type="ECO:0000256" key="4">
    <source>
        <dbReference type="ARBA" id="ARBA00022475"/>
    </source>
</evidence>
<feature type="transmembrane region" description="Helical" evidence="8">
    <location>
        <begin position="60"/>
        <end position="84"/>
    </location>
</feature>
<feature type="transmembrane region" description="Helical" evidence="8">
    <location>
        <begin position="141"/>
        <end position="165"/>
    </location>
</feature>
<keyword evidence="4" id="KW-1003">Cell membrane</keyword>
<accession>A0A0F9GLN7</accession>
<keyword evidence="7 8" id="KW-0472">Membrane</keyword>
<evidence type="ECO:0000256" key="3">
    <source>
        <dbReference type="ARBA" id="ARBA00022448"/>
    </source>
</evidence>
<evidence type="ECO:0000256" key="6">
    <source>
        <dbReference type="ARBA" id="ARBA00022989"/>
    </source>
</evidence>